<evidence type="ECO:0000256" key="3">
    <source>
        <dbReference type="ARBA" id="ARBA00022490"/>
    </source>
</evidence>
<keyword evidence="3" id="KW-0963">Cytoplasm</keyword>
<reference evidence="5" key="2">
    <citation type="submission" date="2020-09" db="EMBL/GenBank/DDBJ databases">
        <authorList>
            <person name="Sun Q."/>
            <person name="Zhou Y."/>
        </authorList>
    </citation>
    <scope>NUCLEOTIDE SEQUENCE</scope>
    <source>
        <strain evidence="5">CGMCC 4.7278</strain>
    </source>
</reference>
<dbReference type="EMBL" id="BMMW01000003">
    <property type="protein sequence ID" value="GGK57497.1"/>
    <property type="molecule type" value="Genomic_DNA"/>
</dbReference>
<evidence type="ECO:0000256" key="1">
    <source>
        <dbReference type="ARBA" id="ARBA00004496"/>
    </source>
</evidence>
<comment type="subcellular location">
    <subcellularLocation>
        <location evidence="1">Cytoplasm</location>
    </subcellularLocation>
</comment>
<dbReference type="InterPro" id="IPR025734">
    <property type="entry name" value="EspG"/>
</dbReference>
<dbReference type="AlphaFoldDB" id="A0A917QM15"/>
<accession>A0A917QM15</accession>
<gene>
    <name evidence="5" type="ORF">GCM10011591_32060</name>
</gene>
<keyword evidence="6" id="KW-1185">Reference proteome</keyword>
<evidence type="ECO:0000256" key="4">
    <source>
        <dbReference type="ARBA" id="ARBA00023186"/>
    </source>
</evidence>
<dbReference type="RefSeq" id="WP_188829813.1">
    <property type="nucleotide sequence ID" value="NZ_BMMW01000003.1"/>
</dbReference>
<comment type="caution">
    <text evidence="5">The sequence shown here is derived from an EMBL/GenBank/DDBJ whole genome shotgun (WGS) entry which is preliminary data.</text>
</comment>
<organism evidence="5 6">
    <name type="scientific">Nocardia camponoti</name>
    <dbReference type="NCBI Taxonomy" id="1616106"/>
    <lineage>
        <taxon>Bacteria</taxon>
        <taxon>Bacillati</taxon>
        <taxon>Actinomycetota</taxon>
        <taxon>Actinomycetes</taxon>
        <taxon>Mycobacteriales</taxon>
        <taxon>Nocardiaceae</taxon>
        <taxon>Nocardia</taxon>
    </lineage>
</organism>
<evidence type="ECO:0008006" key="7">
    <source>
        <dbReference type="Google" id="ProtNLM"/>
    </source>
</evidence>
<sequence length="263" mass="27645">MIALTNDTVLAVADQLRVQTLPLVLGIGPRQDTIEAWQAARADAIADLRQRGLIDDYGDVATDLADALHILSQPAAELSARYYSGIEKRRISLVRRGIQHANAIRTGDDVRVATISIDGAVADLARVLLTELPTCGPADVASVSVQADELAGRLTEANTTADYSDAMYALGVAAHDATAIGAAMGSCHAYTEIVATTHRDGRSTQAPGAVAVYDTARGRVVIAPMTAPDGRLWSTISPGTDHRVTQAIGALLEGLPGGRWQSE</sequence>
<keyword evidence="4" id="KW-0143">Chaperone</keyword>
<comment type="similarity">
    <text evidence="2">Belongs to the EspG family.</text>
</comment>
<evidence type="ECO:0000313" key="6">
    <source>
        <dbReference type="Proteomes" id="UP000612956"/>
    </source>
</evidence>
<dbReference type="Proteomes" id="UP000612956">
    <property type="component" value="Unassembled WGS sequence"/>
</dbReference>
<evidence type="ECO:0000313" key="5">
    <source>
        <dbReference type="EMBL" id="GGK57497.1"/>
    </source>
</evidence>
<reference evidence="5" key="1">
    <citation type="journal article" date="2014" name="Int. J. Syst. Evol. Microbiol.">
        <title>Complete genome sequence of Corynebacterium casei LMG S-19264T (=DSM 44701T), isolated from a smear-ripened cheese.</title>
        <authorList>
            <consortium name="US DOE Joint Genome Institute (JGI-PGF)"/>
            <person name="Walter F."/>
            <person name="Albersmeier A."/>
            <person name="Kalinowski J."/>
            <person name="Ruckert C."/>
        </authorList>
    </citation>
    <scope>NUCLEOTIDE SEQUENCE</scope>
    <source>
        <strain evidence="5">CGMCC 4.7278</strain>
    </source>
</reference>
<proteinExistence type="inferred from homology"/>
<protein>
    <recommendedName>
        <fullName evidence="7">ESX secretion-associated protein EspG</fullName>
    </recommendedName>
</protein>
<name>A0A917QM15_9NOCA</name>
<dbReference type="Pfam" id="PF14011">
    <property type="entry name" value="ESX-1_EspG"/>
    <property type="match status" value="1"/>
</dbReference>
<evidence type="ECO:0000256" key="2">
    <source>
        <dbReference type="ARBA" id="ARBA00006411"/>
    </source>
</evidence>